<dbReference type="AlphaFoldDB" id="G5E1U3"/>
<dbReference type="EMBL" id="JP287357">
    <property type="protein sequence ID" value="AEQ17035.1"/>
    <property type="molecule type" value="mRNA"/>
</dbReference>
<keyword evidence="1" id="KW-0472">Membrane</keyword>
<name>G5E1U3_9PIPI</name>
<dbReference type="GO" id="GO:0016853">
    <property type="term" value="F:isomerase activity"/>
    <property type="evidence" value="ECO:0007669"/>
    <property type="project" value="UniProtKB-KW"/>
</dbReference>
<feature type="non-terminal residue" evidence="2">
    <location>
        <position position="96"/>
    </location>
</feature>
<evidence type="ECO:0000256" key="1">
    <source>
        <dbReference type="SAM" id="Phobius"/>
    </source>
</evidence>
<keyword evidence="1" id="KW-1133">Transmembrane helix</keyword>
<keyword evidence="1" id="KW-0812">Transmembrane</keyword>
<protein>
    <submittedName>
        <fullName evidence="2">Putative peptidyl-prolyl cis-trans isomerase FKBP8</fullName>
    </submittedName>
</protein>
<organism evidence="2">
    <name type="scientific">Pipa carvalhoi</name>
    <name type="common">Carvalho's Surinam toad</name>
    <dbReference type="NCBI Taxonomy" id="191480"/>
    <lineage>
        <taxon>Eukaryota</taxon>
        <taxon>Metazoa</taxon>
        <taxon>Chordata</taxon>
        <taxon>Craniata</taxon>
        <taxon>Vertebrata</taxon>
        <taxon>Euteleostomi</taxon>
        <taxon>Amphibia</taxon>
        <taxon>Batrachia</taxon>
        <taxon>Anura</taxon>
        <taxon>Pipoidea</taxon>
        <taxon>Pipidae</taxon>
        <taxon>Pipinae</taxon>
        <taxon>Pipa</taxon>
    </lineage>
</organism>
<keyword evidence="2" id="KW-0413">Isomerase</keyword>
<feature type="transmembrane region" description="Helical" evidence="1">
    <location>
        <begin position="74"/>
        <end position="94"/>
    </location>
</feature>
<feature type="non-terminal residue" evidence="2">
    <location>
        <position position="1"/>
    </location>
</feature>
<reference evidence="2" key="1">
    <citation type="submission" date="2011-09" db="EMBL/GenBank/DDBJ databases">
        <title>The odds of duplicate gene persistence after polyploidization.</title>
        <authorList>
            <person name="Chain F.J.J."/>
            <person name="Evans B.J."/>
            <person name="Dushoff J."/>
        </authorList>
    </citation>
    <scope>NUCLEOTIDE SEQUENCE</scope>
    <source>
        <tissue evidence="2">Liver</tissue>
    </source>
</reference>
<accession>G5E1U3</accession>
<sequence length="96" mass="10316">STEDFEIIDGAIEDDDLSDLPLLEDIEKKEIEEQDSLTFTLGDGDETAMYKKMLGTTGSPAPSPKTAWSIPWKWLFGATAVAIGGVALSVVIAARN</sequence>
<proteinExistence type="evidence at transcript level"/>
<evidence type="ECO:0000313" key="2">
    <source>
        <dbReference type="EMBL" id="AEQ17035.1"/>
    </source>
</evidence>